<keyword evidence="7" id="KW-1185">Reference proteome</keyword>
<proteinExistence type="predicted"/>
<name>A0A5N6PKD7_9ASTR</name>
<evidence type="ECO:0000313" key="6">
    <source>
        <dbReference type="EMBL" id="KAD6455164.1"/>
    </source>
</evidence>
<evidence type="ECO:0000256" key="3">
    <source>
        <dbReference type="ARBA" id="ARBA00023027"/>
    </source>
</evidence>
<dbReference type="Pfam" id="PF01582">
    <property type="entry name" value="TIR"/>
    <property type="match status" value="1"/>
</dbReference>
<comment type="caution">
    <text evidence="6">The sequence shown here is derived from an EMBL/GenBank/DDBJ whole genome shotgun (WGS) entry which is preliminary data.</text>
</comment>
<evidence type="ECO:0000256" key="2">
    <source>
        <dbReference type="ARBA" id="ARBA00022801"/>
    </source>
</evidence>
<organism evidence="6 7">
    <name type="scientific">Mikania micrantha</name>
    <name type="common">bitter vine</name>
    <dbReference type="NCBI Taxonomy" id="192012"/>
    <lineage>
        <taxon>Eukaryota</taxon>
        <taxon>Viridiplantae</taxon>
        <taxon>Streptophyta</taxon>
        <taxon>Embryophyta</taxon>
        <taxon>Tracheophyta</taxon>
        <taxon>Spermatophyta</taxon>
        <taxon>Magnoliopsida</taxon>
        <taxon>eudicotyledons</taxon>
        <taxon>Gunneridae</taxon>
        <taxon>Pentapetalae</taxon>
        <taxon>asterids</taxon>
        <taxon>campanulids</taxon>
        <taxon>Asterales</taxon>
        <taxon>Asteraceae</taxon>
        <taxon>Asteroideae</taxon>
        <taxon>Heliantheae alliance</taxon>
        <taxon>Eupatorieae</taxon>
        <taxon>Mikania</taxon>
    </lineage>
</organism>
<dbReference type="GO" id="GO:0061809">
    <property type="term" value="F:NAD+ nucleosidase activity, cyclic ADP-ribose generating"/>
    <property type="evidence" value="ECO:0007669"/>
    <property type="project" value="UniProtKB-EC"/>
</dbReference>
<protein>
    <recommendedName>
        <fullName evidence="1">ADP-ribosyl cyclase/cyclic ADP-ribose hydrolase</fullName>
        <ecNumber evidence="1">3.2.2.6</ecNumber>
    </recommendedName>
</protein>
<dbReference type="OrthoDB" id="1678688at2759"/>
<dbReference type="PANTHER" id="PTHR32009:SF39">
    <property type="entry name" value="TIR DOMAIN-CONTAINING PROTEIN"/>
    <property type="match status" value="1"/>
</dbReference>
<sequence length="110" mass="12151">MASSSSFTGSSDDVFLSFRGEDTRHSFTDHLNHKLIQAGIHLRKQKDKFAVKEDRWKRALMEVEIYLAIVEDLLDLDLVVMGWVLEEGADGVWQGGGAGADGVCGRGLLE</sequence>
<dbReference type="Proteomes" id="UP000326396">
    <property type="component" value="Linkage Group LG12"/>
</dbReference>
<dbReference type="PANTHER" id="PTHR32009">
    <property type="entry name" value="TMV RESISTANCE PROTEIN N-LIKE"/>
    <property type="match status" value="1"/>
</dbReference>
<dbReference type="EMBL" id="SZYD01000004">
    <property type="protein sequence ID" value="KAD6455164.1"/>
    <property type="molecule type" value="Genomic_DNA"/>
</dbReference>
<keyword evidence="3" id="KW-0520">NAD</keyword>
<dbReference type="AlphaFoldDB" id="A0A5N6PKD7"/>
<dbReference type="InterPro" id="IPR035897">
    <property type="entry name" value="Toll_tir_struct_dom_sf"/>
</dbReference>
<feature type="domain" description="TIR" evidence="5">
    <location>
        <begin position="13"/>
        <end position="49"/>
    </location>
</feature>
<dbReference type="InterPro" id="IPR000157">
    <property type="entry name" value="TIR_dom"/>
</dbReference>
<evidence type="ECO:0000313" key="7">
    <source>
        <dbReference type="Proteomes" id="UP000326396"/>
    </source>
</evidence>
<accession>A0A5N6PKD7</accession>
<comment type="catalytic activity">
    <reaction evidence="4">
        <text>NAD(+) + H2O = ADP-D-ribose + nicotinamide + H(+)</text>
        <dbReference type="Rhea" id="RHEA:16301"/>
        <dbReference type="ChEBI" id="CHEBI:15377"/>
        <dbReference type="ChEBI" id="CHEBI:15378"/>
        <dbReference type="ChEBI" id="CHEBI:17154"/>
        <dbReference type="ChEBI" id="CHEBI:57540"/>
        <dbReference type="ChEBI" id="CHEBI:57967"/>
        <dbReference type="EC" id="3.2.2.6"/>
    </reaction>
    <physiologicalReaction direction="left-to-right" evidence="4">
        <dbReference type="Rhea" id="RHEA:16302"/>
    </physiologicalReaction>
</comment>
<evidence type="ECO:0000256" key="4">
    <source>
        <dbReference type="ARBA" id="ARBA00047304"/>
    </source>
</evidence>
<dbReference type="SUPFAM" id="SSF52200">
    <property type="entry name" value="Toll/Interleukin receptor TIR domain"/>
    <property type="match status" value="1"/>
</dbReference>
<dbReference type="Gene3D" id="3.40.50.10140">
    <property type="entry name" value="Toll/interleukin-1 receptor homology (TIR) domain"/>
    <property type="match status" value="1"/>
</dbReference>
<keyword evidence="2" id="KW-0378">Hydrolase</keyword>
<evidence type="ECO:0000259" key="5">
    <source>
        <dbReference type="Pfam" id="PF01582"/>
    </source>
</evidence>
<evidence type="ECO:0000256" key="1">
    <source>
        <dbReference type="ARBA" id="ARBA00011982"/>
    </source>
</evidence>
<dbReference type="EC" id="3.2.2.6" evidence="1"/>
<reference evidence="6 7" key="1">
    <citation type="submission" date="2019-05" db="EMBL/GenBank/DDBJ databases">
        <title>Mikania micrantha, genome provides insights into the molecular mechanism of rapid growth.</title>
        <authorList>
            <person name="Liu B."/>
        </authorList>
    </citation>
    <scope>NUCLEOTIDE SEQUENCE [LARGE SCALE GENOMIC DNA]</scope>
    <source>
        <strain evidence="6">NLD-2019</strain>
        <tissue evidence="6">Leaf</tissue>
    </source>
</reference>
<gene>
    <name evidence="6" type="ORF">E3N88_09870</name>
</gene>